<dbReference type="AlphaFoldDB" id="A0A914EN02"/>
<keyword evidence="1" id="KW-1185">Reference proteome</keyword>
<sequence>MSDDEFYSFYEFHVYFTDFLCLSPPWTLLLLSRATREEFLKAIHFHNPFISSSNSAITPINWINQA</sequence>
<accession>A0A914EN02</accession>
<dbReference type="Proteomes" id="UP000887540">
    <property type="component" value="Unplaced"/>
</dbReference>
<name>A0A914EN02_9BILA</name>
<evidence type="ECO:0000313" key="1">
    <source>
        <dbReference type="Proteomes" id="UP000887540"/>
    </source>
</evidence>
<dbReference type="WBParaSite" id="ACRNAN_scaffold9696.g29086.t1">
    <property type="protein sequence ID" value="ACRNAN_scaffold9696.g29086.t1"/>
    <property type="gene ID" value="ACRNAN_scaffold9696.g29086"/>
</dbReference>
<protein>
    <submittedName>
        <fullName evidence="2">Ovule protein</fullName>
    </submittedName>
</protein>
<reference evidence="2" key="1">
    <citation type="submission" date="2022-11" db="UniProtKB">
        <authorList>
            <consortium name="WormBaseParasite"/>
        </authorList>
    </citation>
    <scope>IDENTIFICATION</scope>
</reference>
<organism evidence="1 2">
    <name type="scientific">Acrobeloides nanus</name>
    <dbReference type="NCBI Taxonomy" id="290746"/>
    <lineage>
        <taxon>Eukaryota</taxon>
        <taxon>Metazoa</taxon>
        <taxon>Ecdysozoa</taxon>
        <taxon>Nematoda</taxon>
        <taxon>Chromadorea</taxon>
        <taxon>Rhabditida</taxon>
        <taxon>Tylenchina</taxon>
        <taxon>Cephalobomorpha</taxon>
        <taxon>Cephaloboidea</taxon>
        <taxon>Cephalobidae</taxon>
        <taxon>Acrobeloides</taxon>
    </lineage>
</organism>
<proteinExistence type="predicted"/>
<evidence type="ECO:0000313" key="2">
    <source>
        <dbReference type="WBParaSite" id="ACRNAN_scaffold9696.g29086.t1"/>
    </source>
</evidence>